<accession>A0A6J5Z6Q4</accession>
<dbReference type="GO" id="GO:0009401">
    <property type="term" value="P:phosphoenolpyruvate-dependent sugar phosphotransferase system"/>
    <property type="evidence" value="ECO:0007669"/>
    <property type="project" value="UniProtKB-KW"/>
</dbReference>
<dbReference type="AlphaFoldDB" id="A0A6J5Z6Q4"/>
<dbReference type="Gene3D" id="3.30.1340.10">
    <property type="entry name" value="HPr-like"/>
    <property type="match status" value="1"/>
</dbReference>
<dbReference type="PRINTS" id="PR00107">
    <property type="entry name" value="PHOSPHOCPHPR"/>
</dbReference>
<dbReference type="InterPro" id="IPR001020">
    <property type="entry name" value="PTS_HPr_His_P_site"/>
</dbReference>
<gene>
    <name evidence="5" type="ORF">UFOPK3770_00661</name>
</gene>
<dbReference type="Pfam" id="PF00381">
    <property type="entry name" value="PTS-HPr"/>
    <property type="match status" value="1"/>
</dbReference>
<reference evidence="5" key="1">
    <citation type="submission" date="2020-05" db="EMBL/GenBank/DDBJ databases">
        <authorList>
            <person name="Chiriac C."/>
            <person name="Salcher M."/>
            <person name="Ghai R."/>
            <person name="Kavagutti S V."/>
        </authorList>
    </citation>
    <scope>NUCLEOTIDE SEQUENCE</scope>
</reference>
<evidence type="ECO:0000256" key="3">
    <source>
        <dbReference type="ARBA" id="ARBA00022683"/>
    </source>
</evidence>
<dbReference type="EMBL" id="CAESAJ010000057">
    <property type="protein sequence ID" value="CAB4337216.1"/>
    <property type="molecule type" value="Genomic_DNA"/>
</dbReference>
<evidence type="ECO:0000313" key="5">
    <source>
        <dbReference type="EMBL" id="CAB4337216.1"/>
    </source>
</evidence>
<name>A0A6J5Z6Q4_9ZZZZ</name>
<dbReference type="SUPFAM" id="SSF55594">
    <property type="entry name" value="HPr-like"/>
    <property type="match status" value="1"/>
</dbReference>
<dbReference type="CDD" id="cd00367">
    <property type="entry name" value="PTS-HPr_like"/>
    <property type="match status" value="1"/>
</dbReference>
<dbReference type="PANTHER" id="PTHR33705">
    <property type="entry name" value="PHOSPHOCARRIER PROTEIN HPR"/>
    <property type="match status" value="1"/>
</dbReference>
<dbReference type="InterPro" id="IPR035895">
    <property type="entry name" value="HPr-like_sf"/>
</dbReference>
<dbReference type="PROSITE" id="PS00369">
    <property type="entry name" value="PTS_HPR_HIS"/>
    <property type="match status" value="1"/>
</dbReference>
<dbReference type="InterPro" id="IPR050399">
    <property type="entry name" value="HPr"/>
</dbReference>
<evidence type="ECO:0000256" key="1">
    <source>
        <dbReference type="ARBA" id="ARBA00004496"/>
    </source>
</evidence>
<dbReference type="GO" id="GO:0005737">
    <property type="term" value="C:cytoplasm"/>
    <property type="evidence" value="ECO:0007669"/>
    <property type="project" value="UniProtKB-SubCell"/>
</dbReference>
<sequence length="89" mass="8878">MPSEEVQVASKVGLHARPASLLIKAAGSAGISVTIGRPGQAPVNAASMLSVLALGAKHGETVVITVADGPDSDAILANLIEIVSTDHDV</sequence>
<dbReference type="PANTHER" id="PTHR33705:SF2">
    <property type="entry name" value="PHOSPHOCARRIER PROTEIN NPR"/>
    <property type="match status" value="1"/>
</dbReference>
<proteinExistence type="predicted"/>
<feature type="domain" description="HPr" evidence="4">
    <location>
        <begin position="1"/>
        <end position="89"/>
    </location>
</feature>
<dbReference type="InterPro" id="IPR000032">
    <property type="entry name" value="HPr-like"/>
</dbReference>
<dbReference type="NCBIfam" id="TIGR01003">
    <property type="entry name" value="PTS_HPr_family"/>
    <property type="match status" value="1"/>
</dbReference>
<evidence type="ECO:0000256" key="2">
    <source>
        <dbReference type="ARBA" id="ARBA00022490"/>
    </source>
</evidence>
<evidence type="ECO:0000259" key="4">
    <source>
        <dbReference type="PROSITE" id="PS51350"/>
    </source>
</evidence>
<protein>
    <submittedName>
        <fullName evidence="5">Unannotated protein</fullName>
    </submittedName>
</protein>
<comment type="subcellular location">
    <subcellularLocation>
        <location evidence="1">Cytoplasm</location>
    </subcellularLocation>
</comment>
<keyword evidence="2" id="KW-0963">Cytoplasm</keyword>
<organism evidence="5">
    <name type="scientific">freshwater metagenome</name>
    <dbReference type="NCBI Taxonomy" id="449393"/>
    <lineage>
        <taxon>unclassified sequences</taxon>
        <taxon>metagenomes</taxon>
        <taxon>ecological metagenomes</taxon>
    </lineage>
</organism>
<dbReference type="PROSITE" id="PS51350">
    <property type="entry name" value="PTS_HPR_DOM"/>
    <property type="match status" value="1"/>
</dbReference>
<keyword evidence="3" id="KW-0598">Phosphotransferase system</keyword>